<organism evidence="1">
    <name type="scientific">viral metagenome</name>
    <dbReference type="NCBI Taxonomy" id="1070528"/>
    <lineage>
        <taxon>unclassified sequences</taxon>
        <taxon>metagenomes</taxon>
        <taxon>organismal metagenomes</taxon>
    </lineage>
</organism>
<dbReference type="EMBL" id="MN739658">
    <property type="protein sequence ID" value="QHT18523.1"/>
    <property type="molecule type" value="Genomic_DNA"/>
</dbReference>
<proteinExistence type="predicted"/>
<reference evidence="1" key="1">
    <citation type="journal article" date="2020" name="Nature">
        <title>Giant virus diversity and host interactions through global metagenomics.</title>
        <authorList>
            <person name="Schulz F."/>
            <person name="Roux S."/>
            <person name="Paez-Espino D."/>
            <person name="Jungbluth S."/>
            <person name="Walsh D.A."/>
            <person name="Denef V.J."/>
            <person name="McMahon K.D."/>
            <person name="Konstantinidis K.T."/>
            <person name="Eloe-Fadrosh E.A."/>
            <person name="Kyrpides N.C."/>
            <person name="Woyke T."/>
        </authorList>
    </citation>
    <scope>NUCLEOTIDE SEQUENCE</scope>
    <source>
        <strain evidence="1">GVMAG-M-3300023174-47</strain>
    </source>
</reference>
<dbReference type="AlphaFoldDB" id="A0A6C0DPP1"/>
<evidence type="ECO:0000313" key="1">
    <source>
        <dbReference type="EMBL" id="QHT18523.1"/>
    </source>
</evidence>
<accession>A0A6C0DPP1</accession>
<name>A0A6C0DPP1_9ZZZZ</name>
<protein>
    <submittedName>
        <fullName evidence="1">Uncharacterized protein</fullName>
    </submittedName>
</protein>
<sequence length="146" mass="17490">MTTHESRKIASKKYKALKVRDFYHNRARIMSYKDEFRMQLWNYYIGETKKKSRCTCCEDKRIYCDYFQAGRIVAGGQYNLDNALPICGLCNQEMARTNLIEFKNVRYPELTNSSRWKDVMDKLNKFKSTSQDARLKDENLFDEENY</sequence>